<name>F0J8Y6_AMBVA</name>
<reference evidence="2" key="1">
    <citation type="journal article" date="2011" name="BMC Genomics">
        <title>A further insight into the sialome of the tropical bont tick, Amblyomma variegatum.</title>
        <authorList>
            <person name="Ribeiro J.M."/>
            <person name="Anderson J.M."/>
            <person name="Manoukis N.C."/>
            <person name="Meng Z."/>
            <person name="Francishetti I.M."/>
        </authorList>
    </citation>
    <scope>NUCLEOTIDE SEQUENCE</scope>
    <source>
        <strain evidence="2">Amvar-147</strain>
        <tissue evidence="2">Salivary gland</tissue>
    </source>
</reference>
<dbReference type="PANTHER" id="PTHR33936">
    <property type="entry name" value="PROTEIN CBG17840"/>
    <property type="match status" value="1"/>
</dbReference>
<protein>
    <submittedName>
        <fullName evidence="2">Hypothetical conserved protein 147</fullName>
    </submittedName>
</protein>
<dbReference type="PROSITE" id="PS00028">
    <property type="entry name" value="ZINC_FINGER_C2H2_1"/>
    <property type="match status" value="1"/>
</dbReference>
<dbReference type="EMBL" id="BK007337">
    <property type="protein sequence ID" value="DAA34319.1"/>
    <property type="molecule type" value="mRNA"/>
</dbReference>
<feature type="non-terminal residue" evidence="2">
    <location>
        <position position="197"/>
    </location>
</feature>
<dbReference type="InterPro" id="IPR013087">
    <property type="entry name" value="Znf_C2H2_type"/>
</dbReference>
<dbReference type="PANTHER" id="PTHR33936:SF24">
    <property type="entry name" value="C2H2-TYPE DOMAIN-CONTAINING PROTEIN"/>
    <property type="match status" value="1"/>
</dbReference>
<dbReference type="AlphaFoldDB" id="F0J8Y6"/>
<dbReference type="SMART" id="SM00355">
    <property type="entry name" value="ZnF_C2H2"/>
    <property type="match status" value="2"/>
</dbReference>
<dbReference type="InterPro" id="IPR052797">
    <property type="entry name" value="RegFact_GeneExpr_CellDeath"/>
</dbReference>
<evidence type="ECO:0000259" key="1">
    <source>
        <dbReference type="PROSITE" id="PS00028"/>
    </source>
</evidence>
<evidence type="ECO:0000313" key="2">
    <source>
        <dbReference type="EMBL" id="DAA34319.1"/>
    </source>
</evidence>
<accession>F0J8Y6</accession>
<feature type="domain" description="C2H2-type" evidence="1">
    <location>
        <begin position="19"/>
        <end position="40"/>
    </location>
</feature>
<dbReference type="Gene3D" id="3.30.160.60">
    <property type="entry name" value="Classic Zinc Finger"/>
    <property type="match status" value="1"/>
</dbReference>
<organism evidence="2">
    <name type="scientific">Amblyomma variegatum</name>
    <name type="common">Tropical bont tick</name>
    <dbReference type="NCBI Taxonomy" id="34610"/>
    <lineage>
        <taxon>Eukaryota</taxon>
        <taxon>Metazoa</taxon>
        <taxon>Ecdysozoa</taxon>
        <taxon>Arthropoda</taxon>
        <taxon>Chelicerata</taxon>
        <taxon>Arachnida</taxon>
        <taxon>Acari</taxon>
        <taxon>Parasitiformes</taxon>
        <taxon>Ixodida</taxon>
        <taxon>Ixodoidea</taxon>
        <taxon>Ixodidae</taxon>
        <taxon>Amblyomminae</taxon>
        <taxon>Amblyomma</taxon>
    </lineage>
</organism>
<sequence length="197" mass="22078">MEGPSTGPAESPARDKYLCPVCNAEFAFKNPQRKHVRKQHPEAVRSLVNERASYKCDICTNVVFLHSGELLQHREQNHGFVARRSTHQFSSIEEFQAWKKAEEEKEQTLFSLYSGTKHLASGASKDYLVCHRSGVHVRSGGGMQQPKLVGTVKCNNHCFATMHVTKEDQNVSVEYQAEHYGVVTVGDVHLPEKEGAV</sequence>
<proteinExistence type="evidence at transcript level"/>